<dbReference type="PANTHER" id="PTHR44085:SF2">
    <property type="entry name" value="SEPIAPTERIN REDUCTASE"/>
    <property type="match status" value="1"/>
</dbReference>
<dbReference type="InterPro" id="IPR036291">
    <property type="entry name" value="NAD(P)-bd_dom_sf"/>
</dbReference>
<reference evidence="6" key="1">
    <citation type="submission" date="2015-09" db="EMBL/GenBank/DDBJ databases">
        <title>Complete sequence of Algoriphagus sp. M8-2.</title>
        <authorList>
            <person name="Shintani M."/>
        </authorList>
    </citation>
    <scope>NUCLEOTIDE SEQUENCE [LARGE SCALE GENOMIC DNA]</scope>
    <source>
        <strain evidence="6">M8-2</strain>
    </source>
</reference>
<evidence type="ECO:0008006" key="7">
    <source>
        <dbReference type="Google" id="ProtNLM"/>
    </source>
</evidence>
<organism evidence="5 6">
    <name type="scientific">Algoriphagus sanaruensis</name>
    <dbReference type="NCBI Taxonomy" id="1727163"/>
    <lineage>
        <taxon>Bacteria</taxon>
        <taxon>Pseudomonadati</taxon>
        <taxon>Bacteroidota</taxon>
        <taxon>Cytophagia</taxon>
        <taxon>Cytophagales</taxon>
        <taxon>Cyclobacteriaceae</taxon>
        <taxon>Algoriphagus</taxon>
    </lineage>
</organism>
<dbReference type="PATRIC" id="fig|1727163.4.peg.1489"/>
<dbReference type="InterPro" id="IPR020904">
    <property type="entry name" value="Sc_DH/Rdtase_CS"/>
</dbReference>
<dbReference type="KEGG" id="alm:AO498_07175"/>
<dbReference type="PRINTS" id="PR00081">
    <property type="entry name" value="GDHRDH"/>
</dbReference>
<sequence>MRTLLILTGHSKGLGKAIFDRFLMEDSTQIVAVSRTSLELENSRVHELALDLSDLAALESSLPKIFSDGEFDRYILINNAGWIGDVKPIGKLNPKGIKEVMNLNLLAPITLCNAFVKNYQENKGQKIIINISSGAAKKPLAGWGEYCSSKAGLEMFSKVAGQELRNKGFSVFSLAPGIVDTAMQGEIRNAEPEDFPALDRFVQYKTEGLLSTAEEVSEKILHLINHPEKFVDVVQDVRQFEVD</sequence>
<dbReference type="OrthoDB" id="9794387at2"/>
<dbReference type="RefSeq" id="WP_067545278.1">
    <property type="nucleotide sequence ID" value="NZ_CP012836.1"/>
</dbReference>
<evidence type="ECO:0000256" key="4">
    <source>
        <dbReference type="ARBA" id="ARBA00023002"/>
    </source>
</evidence>
<gene>
    <name evidence="5" type="ORF">AO498_07175</name>
</gene>
<proteinExistence type="predicted"/>
<evidence type="ECO:0000256" key="2">
    <source>
        <dbReference type="ARBA" id="ARBA00022490"/>
    </source>
</evidence>
<dbReference type="InterPro" id="IPR002347">
    <property type="entry name" value="SDR_fam"/>
</dbReference>
<reference evidence="5 6" key="2">
    <citation type="journal article" date="2016" name="Genome Announc.">
        <title>Complete Genome Sequence of Algoriphagus sp. Strain M8-2, Isolated from a Brackish Lake.</title>
        <authorList>
            <person name="Muraguchi Y."/>
            <person name="Kushimoto K."/>
            <person name="Ohtsubo Y."/>
            <person name="Suzuki T."/>
            <person name="Dohra H."/>
            <person name="Kimbara K."/>
            <person name="Shintani M."/>
        </authorList>
    </citation>
    <scope>NUCLEOTIDE SEQUENCE [LARGE SCALE GENOMIC DNA]</scope>
    <source>
        <strain evidence="5 6">M8-2</strain>
    </source>
</reference>
<dbReference type="PANTHER" id="PTHR44085">
    <property type="entry name" value="SEPIAPTERIN REDUCTASE"/>
    <property type="match status" value="1"/>
</dbReference>
<dbReference type="SUPFAM" id="SSF51735">
    <property type="entry name" value="NAD(P)-binding Rossmann-fold domains"/>
    <property type="match status" value="1"/>
</dbReference>
<keyword evidence="6" id="KW-1185">Reference proteome</keyword>
<keyword evidence="2" id="KW-0963">Cytoplasm</keyword>
<name>A0A142EM36_9BACT</name>
<dbReference type="Gene3D" id="3.40.50.720">
    <property type="entry name" value="NAD(P)-binding Rossmann-like Domain"/>
    <property type="match status" value="1"/>
</dbReference>
<keyword evidence="4" id="KW-0560">Oxidoreductase</keyword>
<dbReference type="Proteomes" id="UP000073816">
    <property type="component" value="Chromosome"/>
</dbReference>
<dbReference type="GO" id="GO:0004757">
    <property type="term" value="F:sepiapterin reductase (NADP+) activity"/>
    <property type="evidence" value="ECO:0007669"/>
    <property type="project" value="TreeGrafter"/>
</dbReference>
<evidence type="ECO:0000256" key="1">
    <source>
        <dbReference type="ARBA" id="ARBA00004496"/>
    </source>
</evidence>
<evidence type="ECO:0000313" key="6">
    <source>
        <dbReference type="Proteomes" id="UP000073816"/>
    </source>
</evidence>
<dbReference type="GO" id="GO:0005737">
    <property type="term" value="C:cytoplasm"/>
    <property type="evidence" value="ECO:0007669"/>
    <property type="project" value="UniProtKB-SubCell"/>
</dbReference>
<dbReference type="InterPro" id="IPR051721">
    <property type="entry name" value="Biopterin_syn/organic_redct"/>
</dbReference>
<dbReference type="Pfam" id="PF00106">
    <property type="entry name" value="adh_short"/>
    <property type="match status" value="1"/>
</dbReference>
<comment type="subcellular location">
    <subcellularLocation>
        <location evidence="1">Cytoplasm</location>
    </subcellularLocation>
</comment>
<evidence type="ECO:0000256" key="3">
    <source>
        <dbReference type="ARBA" id="ARBA00022857"/>
    </source>
</evidence>
<evidence type="ECO:0000313" key="5">
    <source>
        <dbReference type="EMBL" id="AMQ56191.1"/>
    </source>
</evidence>
<dbReference type="AlphaFoldDB" id="A0A142EM36"/>
<keyword evidence="3" id="KW-0521">NADP</keyword>
<protein>
    <recommendedName>
        <fullName evidence="7">Short-chain dehydrogenase</fullName>
    </recommendedName>
</protein>
<dbReference type="PROSITE" id="PS00061">
    <property type="entry name" value="ADH_SHORT"/>
    <property type="match status" value="1"/>
</dbReference>
<dbReference type="GO" id="GO:0006729">
    <property type="term" value="P:tetrahydrobiopterin biosynthetic process"/>
    <property type="evidence" value="ECO:0007669"/>
    <property type="project" value="TreeGrafter"/>
</dbReference>
<dbReference type="EMBL" id="CP012836">
    <property type="protein sequence ID" value="AMQ56191.1"/>
    <property type="molecule type" value="Genomic_DNA"/>
</dbReference>
<dbReference type="STRING" id="1727163.AO498_07175"/>
<accession>A0A142EM36</accession>